<organism evidence="1 2">
    <name type="scientific">Paraburkholderia caffeinitolerans</name>
    <dbReference type="NCBI Taxonomy" id="1723730"/>
    <lineage>
        <taxon>Bacteria</taxon>
        <taxon>Pseudomonadati</taxon>
        <taxon>Pseudomonadota</taxon>
        <taxon>Betaproteobacteria</taxon>
        <taxon>Burkholderiales</taxon>
        <taxon>Burkholderiaceae</taxon>
        <taxon>Paraburkholderia</taxon>
    </lineage>
</organism>
<keyword evidence="2" id="KW-1185">Reference proteome</keyword>
<name>A0A6J5GTY9_9BURK</name>
<protein>
    <submittedName>
        <fullName evidence="1">Uncharacterized protein</fullName>
    </submittedName>
</protein>
<dbReference type="Proteomes" id="UP000494119">
    <property type="component" value="Unassembled WGS sequence"/>
</dbReference>
<dbReference type="EMBL" id="CADIKL010000051">
    <property type="protein sequence ID" value="CAB3806867.1"/>
    <property type="molecule type" value="Genomic_DNA"/>
</dbReference>
<sequence length="42" mass="4797">MATNGTDTQRRLRTISPLATLFSQAGKMNDPREIRPTQTHWV</sequence>
<evidence type="ECO:0000313" key="1">
    <source>
        <dbReference type="EMBL" id="CAB3806867.1"/>
    </source>
</evidence>
<dbReference type="AlphaFoldDB" id="A0A6J5GTY9"/>
<reference evidence="1 2" key="1">
    <citation type="submission" date="2020-04" db="EMBL/GenBank/DDBJ databases">
        <authorList>
            <person name="De Canck E."/>
        </authorList>
    </citation>
    <scope>NUCLEOTIDE SEQUENCE [LARGE SCALE GENOMIC DNA]</scope>
    <source>
        <strain evidence="1 2">LMG 28688</strain>
    </source>
</reference>
<accession>A0A6J5GTY9</accession>
<evidence type="ECO:0000313" key="2">
    <source>
        <dbReference type="Proteomes" id="UP000494119"/>
    </source>
</evidence>
<gene>
    <name evidence="1" type="ORF">LMG28688_06427</name>
</gene>
<proteinExistence type="predicted"/>